<dbReference type="Proteomes" id="UP000683139">
    <property type="component" value="Unassembled WGS sequence"/>
</dbReference>
<organism evidence="10 11">
    <name type="scientific">Paenibacillus montaniterrae</name>
    <dbReference type="NCBI Taxonomy" id="429341"/>
    <lineage>
        <taxon>Bacteria</taxon>
        <taxon>Bacillati</taxon>
        <taxon>Bacillota</taxon>
        <taxon>Bacilli</taxon>
        <taxon>Bacillales</taxon>
        <taxon>Paenibacillaceae</taxon>
        <taxon>Paenibacillus</taxon>
    </lineage>
</organism>
<dbReference type="InterPro" id="IPR012094">
    <property type="entry name" value="tRNA_Ile_lys_synt"/>
</dbReference>
<dbReference type="SUPFAM" id="SSF56037">
    <property type="entry name" value="PheT/TilS domain"/>
    <property type="match status" value="1"/>
</dbReference>
<dbReference type="Pfam" id="PF11734">
    <property type="entry name" value="TilS_C"/>
    <property type="match status" value="1"/>
</dbReference>
<dbReference type="Pfam" id="PF01171">
    <property type="entry name" value="ATP_bind_3"/>
    <property type="match status" value="1"/>
</dbReference>
<dbReference type="PANTHER" id="PTHR43033:SF1">
    <property type="entry name" value="TRNA(ILE)-LYSIDINE SYNTHASE-RELATED"/>
    <property type="match status" value="1"/>
</dbReference>
<dbReference type="GO" id="GO:0006400">
    <property type="term" value="P:tRNA modification"/>
    <property type="evidence" value="ECO:0007669"/>
    <property type="project" value="UniProtKB-UniRule"/>
</dbReference>
<dbReference type="HAMAP" id="MF_01161">
    <property type="entry name" value="tRNA_Ile_lys_synt"/>
    <property type="match status" value="1"/>
</dbReference>
<dbReference type="SUPFAM" id="SSF82829">
    <property type="entry name" value="MesJ substrate recognition domain-like"/>
    <property type="match status" value="1"/>
</dbReference>
<protein>
    <recommendedName>
        <fullName evidence="8">tRNA(Ile)-lysidine synthase</fullName>
        <ecNumber evidence="8">6.3.4.19</ecNumber>
    </recommendedName>
    <alternativeName>
        <fullName evidence="8">tRNA(Ile)-2-lysyl-cytidine synthase</fullName>
    </alternativeName>
    <alternativeName>
        <fullName evidence="8">tRNA(Ile)-lysidine synthetase</fullName>
    </alternativeName>
</protein>
<dbReference type="InterPro" id="IPR012795">
    <property type="entry name" value="tRNA_Ile_lys_synt_N"/>
</dbReference>
<dbReference type="EC" id="6.3.4.19" evidence="8"/>
<comment type="function">
    <text evidence="8">Ligates lysine onto the cytidine present at position 34 of the AUA codon-specific tRNA(Ile) that contains the anticodon CAU, in an ATP-dependent manner. Cytidine is converted to lysidine, thus changing the amino acid specificity of the tRNA from methionine to isoleucine.</text>
</comment>
<dbReference type="RefSeq" id="WP_213520523.1">
    <property type="nucleotide sequence ID" value="NZ_BOSE01000017.1"/>
</dbReference>
<evidence type="ECO:0000313" key="11">
    <source>
        <dbReference type="Proteomes" id="UP000683139"/>
    </source>
</evidence>
<sequence>MNVVEEVKAVISEAGLLRAPAAIVVAVSGGADSMALLYSLHRLALTHELELIAAHVNHGFRPEESAAEAELVRGYCEQHHILFEMIELDMPRYLQQAGGNSQAESRRRRYQFFHHIAQQYGAAAIALAHHADDQAETVLMHVLRGTGLSGLTGMSFKRKEKNVELIRPLLRMRKNELLLLCQQYNIPYLEDSSNQSRHYQRNELRLDIIPQLERYNPRLVSSLARLAEIASEEDAWLQQQTEQRFSAIVTKMDNSLMMSCTALNAEPVALQRRLIKLILSYLSQDEELISFEAIERIRAIAIDPVKSVCRLDVGAGLICVREYERLRFVHIKHYQALNFSIAPLTIHSEQLPCELQYGDWLIQASIISNRQQPQLRSKYEAVFDIEALAMPLTIRSRETGDRMQVLGLNGTKKVQDMFVDAKIAASERDIYPIVEDGKGQLIWLPGIRRSSYGLVSELTQRMLHIQCIRRELAP</sequence>
<evidence type="ECO:0000256" key="5">
    <source>
        <dbReference type="ARBA" id="ARBA00022741"/>
    </source>
</evidence>
<dbReference type="EMBL" id="BOSE01000017">
    <property type="protein sequence ID" value="GIP19617.1"/>
    <property type="molecule type" value="Genomic_DNA"/>
</dbReference>
<comment type="catalytic activity">
    <reaction evidence="7 8">
        <text>cytidine(34) in tRNA(Ile2) + L-lysine + ATP = lysidine(34) in tRNA(Ile2) + AMP + diphosphate + H(+)</text>
        <dbReference type="Rhea" id="RHEA:43744"/>
        <dbReference type="Rhea" id="RHEA-COMP:10625"/>
        <dbReference type="Rhea" id="RHEA-COMP:10670"/>
        <dbReference type="ChEBI" id="CHEBI:15378"/>
        <dbReference type="ChEBI" id="CHEBI:30616"/>
        <dbReference type="ChEBI" id="CHEBI:32551"/>
        <dbReference type="ChEBI" id="CHEBI:33019"/>
        <dbReference type="ChEBI" id="CHEBI:82748"/>
        <dbReference type="ChEBI" id="CHEBI:83665"/>
        <dbReference type="ChEBI" id="CHEBI:456215"/>
        <dbReference type="EC" id="6.3.4.19"/>
    </reaction>
</comment>
<dbReference type="GO" id="GO:0005524">
    <property type="term" value="F:ATP binding"/>
    <property type="evidence" value="ECO:0007669"/>
    <property type="project" value="UniProtKB-UniRule"/>
</dbReference>
<dbReference type="Gene3D" id="3.30.465.60">
    <property type="match status" value="1"/>
</dbReference>
<keyword evidence="4 8" id="KW-0819">tRNA processing</keyword>
<evidence type="ECO:0000256" key="2">
    <source>
        <dbReference type="ARBA" id="ARBA00022490"/>
    </source>
</evidence>
<proteinExistence type="inferred from homology"/>
<comment type="subcellular location">
    <subcellularLocation>
        <location evidence="1 8">Cytoplasm</location>
    </subcellularLocation>
</comment>
<comment type="domain">
    <text evidence="8">The N-terminal region contains the highly conserved SGGXDS motif, predicted to be a P-loop motif involved in ATP binding.</text>
</comment>
<dbReference type="InterPro" id="IPR011063">
    <property type="entry name" value="TilS/TtcA_N"/>
</dbReference>
<dbReference type="AlphaFoldDB" id="A0A919YUZ6"/>
<evidence type="ECO:0000256" key="6">
    <source>
        <dbReference type="ARBA" id="ARBA00022840"/>
    </source>
</evidence>
<evidence type="ECO:0000256" key="3">
    <source>
        <dbReference type="ARBA" id="ARBA00022598"/>
    </source>
</evidence>
<accession>A0A919YUZ6</accession>
<dbReference type="GO" id="GO:0005737">
    <property type="term" value="C:cytoplasm"/>
    <property type="evidence" value="ECO:0007669"/>
    <property type="project" value="UniProtKB-SubCell"/>
</dbReference>
<feature type="binding site" evidence="8">
    <location>
        <begin position="28"/>
        <end position="33"/>
    </location>
    <ligand>
        <name>ATP</name>
        <dbReference type="ChEBI" id="CHEBI:30616"/>
    </ligand>
</feature>
<keyword evidence="6 8" id="KW-0067">ATP-binding</keyword>
<dbReference type="SUPFAM" id="SSF52402">
    <property type="entry name" value="Adenine nucleotide alpha hydrolases-like"/>
    <property type="match status" value="1"/>
</dbReference>
<reference evidence="10" key="1">
    <citation type="submission" date="2021-03" db="EMBL/GenBank/DDBJ databases">
        <title>Antimicrobial resistance genes in bacteria isolated from Japanese honey, and their potential for conferring macrolide and lincosamide resistance in the American foulbrood pathogen Paenibacillus larvae.</title>
        <authorList>
            <person name="Okamoto M."/>
            <person name="Kumagai M."/>
            <person name="Kanamori H."/>
            <person name="Takamatsu D."/>
        </authorList>
    </citation>
    <scope>NUCLEOTIDE SEQUENCE</scope>
    <source>
        <strain evidence="10">J40TS1</strain>
    </source>
</reference>
<evidence type="ECO:0000256" key="1">
    <source>
        <dbReference type="ARBA" id="ARBA00004496"/>
    </source>
</evidence>
<gene>
    <name evidence="8 10" type="primary">tilS</name>
    <name evidence="10" type="ORF">J40TS1_52590</name>
</gene>
<dbReference type="CDD" id="cd01992">
    <property type="entry name" value="TilS_N"/>
    <property type="match status" value="1"/>
</dbReference>
<comment type="caution">
    <text evidence="10">The sequence shown here is derived from an EMBL/GenBank/DDBJ whole genome shotgun (WGS) entry which is preliminary data.</text>
</comment>
<evidence type="ECO:0000256" key="4">
    <source>
        <dbReference type="ARBA" id="ARBA00022694"/>
    </source>
</evidence>
<name>A0A919YUZ6_9BACL</name>
<dbReference type="PANTHER" id="PTHR43033">
    <property type="entry name" value="TRNA(ILE)-LYSIDINE SYNTHASE-RELATED"/>
    <property type="match status" value="1"/>
</dbReference>
<keyword evidence="11" id="KW-1185">Reference proteome</keyword>
<dbReference type="InterPro" id="IPR014729">
    <property type="entry name" value="Rossmann-like_a/b/a_fold"/>
</dbReference>
<keyword evidence="3 8" id="KW-0436">Ligase</keyword>
<evidence type="ECO:0000256" key="7">
    <source>
        <dbReference type="ARBA" id="ARBA00048539"/>
    </source>
</evidence>
<keyword evidence="5 8" id="KW-0547">Nucleotide-binding</keyword>
<dbReference type="Gene3D" id="3.40.50.620">
    <property type="entry name" value="HUPs"/>
    <property type="match status" value="1"/>
</dbReference>
<dbReference type="GO" id="GO:0032267">
    <property type="term" value="F:tRNA(Ile)-lysidine synthase activity"/>
    <property type="evidence" value="ECO:0007669"/>
    <property type="project" value="UniProtKB-EC"/>
</dbReference>
<evidence type="ECO:0000259" key="9">
    <source>
        <dbReference type="SMART" id="SM00977"/>
    </source>
</evidence>
<dbReference type="NCBIfam" id="TIGR02433">
    <property type="entry name" value="lysidine_TilS_C"/>
    <property type="match status" value="1"/>
</dbReference>
<dbReference type="NCBIfam" id="TIGR02432">
    <property type="entry name" value="lysidine_TilS_N"/>
    <property type="match status" value="1"/>
</dbReference>
<evidence type="ECO:0000256" key="8">
    <source>
        <dbReference type="HAMAP-Rule" id="MF_01161"/>
    </source>
</evidence>
<dbReference type="InterPro" id="IPR012796">
    <property type="entry name" value="Lysidine-tRNA-synth_C"/>
</dbReference>
<feature type="domain" description="Lysidine-tRNA(Ile) synthetase C-terminal" evidence="9">
    <location>
        <begin position="392"/>
        <end position="465"/>
    </location>
</feature>
<keyword evidence="2 8" id="KW-0963">Cytoplasm</keyword>
<dbReference type="SMART" id="SM00977">
    <property type="entry name" value="TilS_C"/>
    <property type="match status" value="1"/>
</dbReference>
<evidence type="ECO:0000313" key="10">
    <source>
        <dbReference type="EMBL" id="GIP19617.1"/>
    </source>
</evidence>
<comment type="similarity">
    <text evidence="8">Belongs to the tRNA(Ile)-lysidine synthase family.</text>
</comment>